<dbReference type="GO" id="GO:0071555">
    <property type="term" value="P:cell wall organization"/>
    <property type="evidence" value="ECO:0007669"/>
    <property type="project" value="UniProtKB-KW"/>
</dbReference>
<dbReference type="AlphaFoldDB" id="A0A9W4XEL3"/>
<keyword evidence="7 10" id="KW-1133">Transmembrane helix</keyword>
<evidence type="ECO:0000256" key="5">
    <source>
        <dbReference type="ARBA" id="ARBA00022692"/>
    </source>
</evidence>
<dbReference type="GO" id="GO:0016020">
    <property type="term" value="C:membrane"/>
    <property type="evidence" value="ECO:0007669"/>
    <property type="project" value="UniProtKB-SubCell"/>
</dbReference>
<keyword evidence="4" id="KW-0808">Transferase</keyword>
<name>A0A9W4XEL3_9ASCO</name>
<comment type="similarity">
    <text evidence="2">Belongs to the BMT family.</text>
</comment>
<evidence type="ECO:0000256" key="10">
    <source>
        <dbReference type="SAM" id="Phobius"/>
    </source>
</evidence>
<feature type="transmembrane region" description="Helical" evidence="10">
    <location>
        <begin position="12"/>
        <end position="30"/>
    </location>
</feature>
<evidence type="ECO:0000256" key="8">
    <source>
        <dbReference type="ARBA" id="ARBA00023136"/>
    </source>
</evidence>
<comment type="caution">
    <text evidence="11">The sequence shown here is derived from an EMBL/GenBank/DDBJ whole genome shotgun (WGS) entry which is preliminary data.</text>
</comment>
<feature type="transmembrane region" description="Helical" evidence="10">
    <location>
        <begin position="42"/>
        <end position="60"/>
    </location>
</feature>
<keyword evidence="3" id="KW-0328">Glycosyltransferase</keyword>
<keyword evidence="8 10" id="KW-0472">Membrane</keyword>
<organism evidence="11 12">
    <name type="scientific">Candida verbasci</name>
    <dbReference type="NCBI Taxonomy" id="1227364"/>
    <lineage>
        <taxon>Eukaryota</taxon>
        <taxon>Fungi</taxon>
        <taxon>Dikarya</taxon>
        <taxon>Ascomycota</taxon>
        <taxon>Saccharomycotina</taxon>
        <taxon>Pichiomycetes</taxon>
        <taxon>Debaryomycetaceae</taxon>
        <taxon>Candida/Lodderomyces clade</taxon>
        <taxon>Candida</taxon>
    </lineage>
</organism>
<dbReference type="GO" id="GO:0000030">
    <property type="term" value="F:mannosyltransferase activity"/>
    <property type="evidence" value="ECO:0007669"/>
    <property type="project" value="InterPro"/>
</dbReference>
<dbReference type="InterPro" id="IPR021988">
    <property type="entry name" value="BMT1"/>
</dbReference>
<evidence type="ECO:0000256" key="2">
    <source>
        <dbReference type="ARBA" id="ARBA00009486"/>
    </source>
</evidence>
<evidence type="ECO:0000256" key="4">
    <source>
        <dbReference type="ARBA" id="ARBA00022679"/>
    </source>
</evidence>
<dbReference type="Proteomes" id="UP001152885">
    <property type="component" value="Unassembled WGS sequence"/>
</dbReference>
<evidence type="ECO:0000256" key="6">
    <source>
        <dbReference type="ARBA" id="ARBA00022968"/>
    </source>
</evidence>
<keyword evidence="12" id="KW-1185">Reference proteome</keyword>
<proteinExistence type="inferred from homology"/>
<dbReference type="OrthoDB" id="3631276at2759"/>
<comment type="subcellular location">
    <subcellularLocation>
        <location evidence="1">Membrane</location>
        <topology evidence="1">Single-pass type II membrane protein</topology>
    </subcellularLocation>
</comment>
<evidence type="ECO:0000313" key="12">
    <source>
        <dbReference type="Proteomes" id="UP001152885"/>
    </source>
</evidence>
<protein>
    <submittedName>
        <fullName evidence="11">Uncharacterized protein</fullName>
    </submittedName>
</protein>
<dbReference type="EMBL" id="CANTUO010000001">
    <property type="protein sequence ID" value="CAI5755732.1"/>
    <property type="molecule type" value="Genomic_DNA"/>
</dbReference>
<evidence type="ECO:0000256" key="7">
    <source>
        <dbReference type="ARBA" id="ARBA00022989"/>
    </source>
</evidence>
<dbReference type="Pfam" id="PF12141">
    <property type="entry name" value="BMT"/>
    <property type="match status" value="2"/>
</dbReference>
<reference evidence="11" key="1">
    <citation type="submission" date="2022-12" db="EMBL/GenBank/DDBJ databases">
        <authorList>
            <person name="Brejova B."/>
        </authorList>
    </citation>
    <scope>NUCLEOTIDE SEQUENCE</scope>
</reference>
<evidence type="ECO:0000256" key="3">
    <source>
        <dbReference type="ARBA" id="ARBA00022676"/>
    </source>
</evidence>
<gene>
    <name evidence="11" type="ORF">CANVERA_P0248</name>
</gene>
<keyword evidence="9" id="KW-0961">Cell wall biogenesis/degradation</keyword>
<sequence length="553" mass="63997">MDIPNDITTTIYLISCLIITLGSIILLICYKKYNKTWPKTPVIIIGILLFLLNLNAWYFLSTNYKSKISILASSKPIHHDVLETEFRSFEVPGFSFINQVPNDEESENFDCSSIKMINDNIIESSPLINLNKDDDLKSLRDQLLNMSETNAVYKLCFQDKEHESEEDILKKKWFKFCGSSVWMSNYGVYFTINRIVYTKEGSRNNPTISILSGQIFNRNWEELKDYKFPNSNLTFPTILPHYIDIGKKEKKEIIGSEDPRVILNEYNEDGKTIQEPIVIFNARRTEIKWFRAMHIYRPLLDPVNIIRLSIKDKKRSFREKNWAPFMNSHDNDYINFIYNFNPLRIIKCDLKSGECNKVTGPPFNTLNANDNAGKLRGGTQLIEIPENFLPNDVTEKNKFLLGIARSHNKECGCLIELYRPHIFILSKSKDPEINNYQLDYVSSLLDFNIVPEPWSIGKSTCQDGKSVLIPNSIAYWDKIGNHDYMGITLSEADRSNKLIHIRGLLPYLTQILQKRLDQTDNKDTILLENKLLGDCSTSLSEEYCEKAENLLGW</sequence>
<evidence type="ECO:0000256" key="1">
    <source>
        <dbReference type="ARBA" id="ARBA00004606"/>
    </source>
</evidence>
<accession>A0A9W4XEL3</accession>
<evidence type="ECO:0000313" key="11">
    <source>
        <dbReference type="EMBL" id="CAI5755732.1"/>
    </source>
</evidence>
<keyword evidence="6" id="KW-0735">Signal-anchor</keyword>
<keyword evidence="5 10" id="KW-0812">Transmembrane</keyword>
<evidence type="ECO:0000256" key="9">
    <source>
        <dbReference type="ARBA" id="ARBA00023316"/>
    </source>
</evidence>